<keyword evidence="3" id="KW-1185">Reference proteome</keyword>
<evidence type="ECO:0000313" key="2">
    <source>
        <dbReference type="EMBL" id="KAK7615131.1"/>
    </source>
</evidence>
<reference evidence="2 3" key="1">
    <citation type="submission" date="2024-04" db="EMBL/GenBank/DDBJ databases">
        <title>Phyllosticta paracitricarpa is synonymous to the EU quarantine fungus P. citricarpa based on phylogenomic analyses.</title>
        <authorList>
            <consortium name="Lawrence Berkeley National Laboratory"/>
            <person name="Van ingen-buijs V.A."/>
            <person name="Van westerhoven A.C."/>
            <person name="Haridas S."/>
            <person name="Skiadas P."/>
            <person name="Martin F."/>
            <person name="Groenewald J.Z."/>
            <person name="Crous P.W."/>
            <person name="Seidl M.F."/>
        </authorList>
    </citation>
    <scope>NUCLEOTIDE SEQUENCE [LARGE SCALE GENOMIC DNA]</scope>
    <source>
        <strain evidence="2 3">CBS 141358</strain>
    </source>
</reference>
<name>A0ABR1NL65_9PEZI</name>
<organism evidence="2 3">
    <name type="scientific">Phyllosticta paracitricarpa</name>
    <dbReference type="NCBI Taxonomy" id="2016321"/>
    <lineage>
        <taxon>Eukaryota</taxon>
        <taxon>Fungi</taxon>
        <taxon>Dikarya</taxon>
        <taxon>Ascomycota</taxon>
        <taxon>Pezizomycotina</taxon>
        <taxon>Dothideomycetes</taxon>
        <taxon>Dothideomycetes incertae sedis</taxon>
        <taxon>Botryosphaeriales</taxon>
        <taxon>Phyllostictaceae</taxon>
        <taxon>Phyllosticta</taxon>
    </lineage>
</organism>
<sequence>MWLVGWLAGWLAGWLPCSGRPTYQPFLIAAPTSHHTSHLISLPSSPVHYFTLPGLRCAASAVSQSAESSMRPSQRAS</sequence>
<keyword evidence="1" id="KW-0732">Signal</keyword>
<dbReference type="Proteomes" id="UP001367316">
    <property type="component" value="Unassembled WGS sequence"/>
</dbReference>
<dbReference type="EMBL" id="JBBPBF010000002">
    <property type="protein sequence ID" value="KAK7615131.1"/>
    <property type="molecule type" value="Genomic_DNA"/>
</dbReference>
<feature type="chain" id="PRO_5046341569" description="Secreted protein" evidence="1">
    <location>
        <begin position="20"/>
        <end position="77"/>
    </location>
</feature>
<feature type="signal peptide" evidence="1">
    <location>
        <begin position="1"/>
        <end position="19"/>
    </location>
</feature>
<evidence type="ECO:0000313" key="3">
    <source>
        <dbReference type="Proteomes" id="UP001367316"/>
    </source>
</evidence>
<protein>
    <recommendedName>
        <fullName evidence="4">Secreted protein</fullName>
    </recommendedName>
</protein>
<comment type="caution">
    <text evidence="2">The sequence shown here is derived from an EMBL/GenBank/DDBJ whole genome shotgun (WGS) entry which is preliminary data.</text>
</comment>
<proteinExistence type="predicted"/>
<evidence type="ECO:0000256" key="1">
    <source>
        <dbReference type="SAM" id="SignalP"/>
    </source>
</evidence>
<evidence type="ECO:0008006" key="4">
    <source>
        <dbReference type="Google" id="ProtNLM"/>
    </source>
</evidence>
<gene>
    <name evidence="2" type="ORF">JOL62DRAFT_562737</name>
</gene>
<accession>A0ABR1NL65</accession>